<reference evidence="9 10" key="1">
    <citation type="journal article" date="2017" name="Biotechnol. Biofuels">
        <title>Differential beta-glucosidase expression as a function of carbon source availability in Talaromyces amestolkiae: a genomic and proteomic approach.</title>
        <authorList>
            <person name="de Eugenio L.I."/>
            <person name="Mendez-Liter J.A."/>
            <person name="Nieto-Dominguez M."/>
            <person name="Alonso L."/>
            <person name="Gil-Munoz J."/>
            <person name="Barriuso J."/>
            <person name="Prieto A."/>
            <person name="Martinez M.J."/>
        </authorList>
    </citation>
    <scope>NUCLEOTIDE SEQUENCE [LARGE SCALE GENOMIC DNA]</scope>
    <source>
        <strain evidence="9 10">CIB</strain>
    </source>
</reference>
<evidence type="ECO:0000313" key="10">
    <source>
        <dbReference type="Proteomes" id="UP000249363"/>
    </source>
</evidence>
<evidence type="ECO:0000313" key="9">
    <source>
        <dbReference type="EMBL" id="RAO72808.1"/>
    </source>
</evidence>
<dbReference type="GO" id="GO:0022857">
    <property type="term" value="F:transmembrane transporter activity"/>
    <property type="evidence" value="ECO:0007669"/>
    <property type="project" value="InterPro"/>
</dbReference>
<dbReference type="RefSeq" id="XP_040737322.1">
    <property type="nucleotide sequence ID" value="XM_040881668.1"/>
</dbReference>
<keyword evidence="10" id="KW-1185">Reference proteome</keyword>
<feature type="transmembrane region" description="Helical" evidence="7">
    <location>
        <begin position="406"/>
        <end position="427"/>
    </location>
</feature>
<dbReference type="AlphaFoldDB" id="A0A364LAI6"/>
<evidence type="ECO:0000256" key="7">
    <source>
        <dbReference type="SAM" id="Phobius"/>
    </source>
</evidence>
<dbReference type="Proteomes" id="UP000249363">
    <property type="component" value="Unassembled WGS sequence"/>
</dbReference>
<comment type="caution">
    <text evidence="9">The sequence shown here is derived from an EMBL/GenBank/DDBJ whole genome shotgun (WGS) entry which is preliminary data.</text>
</comment>
<evidence type="ECO:0000256" key="2">
    <source>
        <dbReference type="ARBA" id="ARBA00022448"/>
    </source>
</evidence>
<dbReference type="Pfam" id="PF07690">
    <property type="entry name" value="MFS_1"/>
    <property type="match status" value="1"/>
</dbReference>
<feature type="transmembrane region" description="Helical" evidence="7">
    <location>
        <begin position="212"/>
        <end position="232"/>
    </location>
</feature>
<evidence type="ECO:0000256" key="5">
    <source>
        <dbReference type="ARBA" id="ARBA00023136"/>
    </source>
</evidence>
<sequence length="529" mass="59123">MPVEATSKDLATAIDVEPSSISENHGDHEIHFVRRGQELGDTSEVSSSIDGYDPELMSGRTLLTAEEEKKLLRKIDWRLMTLCSIIFMFKNLDSANTSNARIMNKGTNQNIITQLGMTSNEYSLVTVAYYIPYIVFEAPSNLLIKRFLPSRWQSRIMITWGIVLMCNAAVKNKSGLYATRFFLGLAEAGQFPGVILQMTYWYRPDEMSLRLLYFYVCGNISSIFGGLLAYGFDTVSGAGGLSGWQWLFLTEGIATVIYGVAIWFLLPDFPQTAKWLTEKEKKFIQARLPMNSPRAHEQNFKFREIIDSLKDVRLWLFTLIWATFTVGTSGVTFYQSTVIADLGYTTIAQAQLLNIPIAVCGLLFIALTGIAADRSRIPRPLYPLSFLFVIIVCYGVFVAYPSAGAIYAVTLIGNALTAAWYPVMWPWRVQTTARATGSAFSIGFVNSYGQIGGAIGPQIFRSKYAPHYTVPFAAAMSLVGACVILTLVTWWVTRETERDTRRLKLAKIAAEKTGKTILDDVVDHDLKNR</sequence>
<feature type="domain" description="Major facilitator superfamily (MFS) profile" evidence="8">
    <location>
        <begin position="79"/>
        <end position="497"/>
    </location>
</feature>
<proteinExistence type="predicted"/>
<dbReference type="OrthoDB" id="2985014at2759"/>
<keyword evidence="4 7" id="KW-1133">Transmembrane helix</keyword>
<dbReference type="FunFam" id="1.20.1250.20:FF:000018">
    <property type="entry name" value="MFS transporter permease"/>
    <property type="match status" value="1"/>
</dbReference>
<feature type="transmembrane region" description="Helical" evidence="7">
    <location>
        <begin position="244"/>
        <end position="266"/>
    </location>
</feature>
<evidence type="ECO:0000256" key="6">
    <source>
        <dbReference type="SAM" id="MobiDB-lite"/>
    </source>
</evidence>
<dbReference type="EMBL" id="MIKG01000021">
    <property type="protein sequence ID" value="RAO72808.1"/>
    <property type="molecule type" value="Genomic_DNA"/>
</dbReference>
<name>A0A364LAI6_TALAM</name>
<evidence type="ECO:0000256" key="3">
    <source>
        <dbReference type="ARBA" id="ARBA00022692"/>
    </source>
</evidence>
<organism evidence="9 10">
    <name type="scientific">Talaromyces amestolkiae</name>
    <dbReference type="NCBI Taxonomy" id="1196081"/>
    <lineage>
        <taxon>Eukaryota</taxon>
        <taxon>Fungi</taxon>
        <taxon>Dikarya</taxon>
        <taxon>Ascomycota</taxon>
        <taxon>Pezizomycotina</taxon>
        <taxon>Eurotiomycetes</taxon>
        <taxon>Eurotiomycetidae</taxon>
        <taxon>Eurotiales</taxon>
        <taxon>Trichocomaceae</taxon>
        <taxon>Talaromyces</taxon>
        <taxon>Talaromyces sect. Talaromyces</taxon>
    </lineage>
</organism>
<dbReference type="InterPro" id="IPR011701">
    <property type="entry name" value="MFS"/>
</dbReference>
<dbReference type="SUPFAM" id="SSF103473">
    <property type="entry name" value="MFS general substrate transporter"/>
    <property type="match status" value="1"/>
</dbReference>
<feature type="transmembrane region" description="Helical" evidence="7">
    <location>
        <begin position="353"/>
        <end position="372"/>
    </location>
</feature>
<feature type="transmembrane region" description="Helical" evidence="7">
    <location>
        <begin position="381"/>
        <end position="400"/>
    </location>
</feature>
<dbReference type="GO" id="GO:0016020">
    <property type="term" value="C:membrane"/>
    <property type="evidence" value="ECO:0007669"/>
    <property type="project" value="UniProtKB-SubCell"/>
</dbReference>
<dbReference type="PANTHER" id="PTHR43791">
    <property type="entry name" value="PERMEASE-RELATED"/>
    <property type="match status" value="1"/>
</dbReference>
<feature type="transmembrane region" description="Helical" evidence="7">
    <location>
        <begin position="312"/>
        <end position="333"/>
    </location>
</feature>
<evidence type="ECO:0000256" key="1">
    <source>
        <dbReference type="ARBA" id="ARBA00004141"/>
    </source>
</evidence>
<dbReference type="Gene3D" id="1.20.1250.20">
    <property type="entry name" value="MFS general substrate transporter like domains"/>
    <property type="match status" value="2"/>
</dbReference>
<dbReference type="InterPro" id="IPR036259">
    <property type="entry name" value="MFS_trans_sf"/>
</dbReference>
<gene>
    <name evidence="9" type="ORF">BHQ10_008820</name>
</gene>
<accession>A0A364LAI6</accession>
<evidence type="ECO:0000256" key="4">
    <source>
        <dbReference type="ARBA" id="ARBA00022989"/>
    </source>
</evidence>
<keyword evidence="3 7" id="KW-0812">Transmembrane</keyword>
<feature type="transmembrane region" description="Helical" evidence="7">
    <location>
        <begin position="439"/>
        <end position="460"/>
    </location>
</feature>
<keyword evidence="5 7" id="KW-0472">Membrane</keyword>
<comment type="subcellular location">
    <subcellularLocation>
        <location evidence="1">Membrane</location>
        <topology evidence="1">Multi-pass membrane protein</topology>
    </subcellularLocation>
</comment>
<dbReference type="GeneID" id="63798034"/>
<feature type="region of interest" description="Disordered" evidence="6">
    <location>
        <begin position="1"/>
        <end position="28"/>
    </location>
</feature>
<feature type="transmembrane region" description="Helical" evidence="7">
    <location>
        <begin position="472"/>
        <end position="492"/>
    </location>
</feature>
<dbReference type="InterPro" id="IPR020846">
    <property type="entry name" value="MFS_dom"/>
</dbReference>
<dbReference type="PROSITE" id="PS50850">
    <property type="entry name" value="MFS"/>
    <property type="match status" value="1"/>
</dbReference>
<evidence type="ECO:0000259" key="8">
    <source>
        <dbReference type="PROSITE" id="PS50850"/>
    </source>
</evidence>
<dbReference type="PANTHER" id="PTHR43791:SF51">
    <property type="entry name" value="MAJOR FACILITATOR SUPERFAMILY (MFS) PROFILE DOMAIN-CONTAINING PROTEIN"/>
    <property type="match status" value="1"/>
</dbReference>
<protein>
    <recommendedName>
        <fullName evidence="8">Major facilitator superfamily (MFS) profile domain-containing protein</fullName>
    </recommendedName>
</protein>
<keyword evidence="2" id="KW-0813">Transport</keyword>